<evidence type="ECO:0000259" key="8">
    <source>
        <dbReference type="Pfam" id="PF14500"/>
    </source>
</evidence>
<comment type="function">
    <text evidence="5">Key component of the cytosolic iron-sulfur protein assembly (CIA) complex, a multiprotein complex that mediates the incorporation of iron-sulfur cluster into apoproteins specifically involved in DNA metabolism and genomic integrity. In the CIA complex, MMS19 acts as an adapter between early-acting CIA components and a subset of cellular target iron-sulfur proteins.</text>
</comment>
<dbReference type="Gene3D" id="1.25.10.10">
    <property type="entry name" value="Leucine-rich Repeat Variant"/>
    <property type="match status" value="1"/>
</dbReference>
<dbReference type="GO" id="GO:0005634">
    <property type="term" value="C:nucleus"/>
    <property type="evidence" value="ECO:0007669"/>
    <property type="project" value="UniProtKB-SubCell"/>
</dbReference>
<dbReference type="Pfam" id="PF12460">
    <property type="entry name" value="MMS19_C"/>
    <property type="match status" value="1"/>
</dbReference>
<keyword evidence="10" id="KW-1185">Reference proteome</keyword>
<evidence type="ECO:0000256" key="2">
    <source>
        <dbReference type="ARBA" id="ARBA00009340"/>
    </source>
</evidence>
<dbReference type="GO" id="GO:0097361">
    <property type="term" value="C:cytosolic [4Fe-4S] assembly targeting complex"/>
    <property type="evidence" value="ECO:0007669"/>
    <property type="project" value="UniProtKB-UniRule"/>
</dbReference>
<organism evidence="9 10">
    <name type="scientific">Sphaeroforma arctica JP610</name>
    <dbReference type="NCBI Taxonomy" id="667725"/>
    <lineage>
        <taxon>Eukaryota</taxon>
        <taxon>Ichthyosporea</taxon>
        <taxon>Ichthyophonida</taxon>
        <taxon>Sphaeroforma</taxon>
    </lineage>
</organism>
<keyword evidence="5" id="KW-0227">DNA damage</keyword>
<evidence type="ECO:0000256" key="1">
    <source>
        <dbReference type="ARBA" id="ARBA00004123"/>
    </source>
</evidence>
<dbReference type="InterPro" id="IPR029240">
    <property type="entry name" value="MMS19_N"/>
</dbReference>
<feature type="region of interest" description="Disordered" evidence="6">
    <location>
        <begin position="436"/>
        <end position="458"/>
    </location>
</feature>
<dbReference type="InterPro" id="IPR024687">
    <property type="entry name" value="MMS19_C"/>
</dbReference>
<proteinExistence type="inferred from homology"/>
<feature type="domain" description="MMS19 C-terminal" evidence="7">
    <location>
        <begin position="655"/>
        <end position="1009"/>
    </location>
</feature>
<dbReference type="GeneID" id="25902582"/>
<dbReference type="InterPro" id="IPR011989">
    <property type="entry name" value="ARM-like"/>
</dbReference>
<gene>
    <name evidence="9" type="ORF">SARC_02078</name>
</gene>
<dbReference type="EMBL" id="KQ241686">
    <property type="protein sequence ID" value="KNC85737.1"/>
    <property type="molecule type" value="Genomic_DNA"/>
</dbReference>
<feature type="domain" description="MMS19 N-terminal" evidence="8">
    <location>
        <begin position="49"/>
        <end position="310"/>
    </location>
</feature>
<evidence type="ECO:0000313" key="10">
    <source>
        <dbReference type="Proteomes" id="UP000054560"/>
    </source>
</evidence>
<dbReference type="SUPFAM" id="SSF48371">
    <property type="entry name" value="ARM repeat"/>
    <property type="match status" value="1"/>
</dbReference>
<dbReference type="GO" id="GO:0051604">
    <property type="term" value="P:protein maturation"/>
    <property type="evidence" value="ECO:0007669"/>
    <property type="project" value="UniProtKB-UniRule"/>
</dbReference>
<keyword evidence="4 5" id="KW-0539">Nucleus</keyword>
<dbReference type="GO" id="GO:0016226">
    <property type="term" value="P:iron-sulfur cluster assembly"/>
    <property type="evidence" value="ECO:0007669"/>
    <property type="project" value="UniProtKB-UniRule"/>
</dbReference>
<evidence type="ECO:0000259" key="7">
    <source>
        <dbReference type="Pfam" id="PF12460"/>
    </source>
</evidence>
<protein>
    <recommendedName>
        <fullName evidence="5">MMS19 nucleotide excision repair protein</fullName>
    </recommendedName>
</protein>
<evidence type="ECO:0000256" key="3">
    <source>
        <dbReference type="ARBA" id="ARBA00022737"/>
    </source>
</evidence>
<keyword evidence="3" id="KW-0677">Repeat</keyword>
<dbReference type="RefSeq" id="XP_014159639.1">
    <property type="nucleotide sequence ID" value="XM_014304164.1"/>
</dbReference>
<sequence>MTENALDQAGVSNLCQEYATGTPERRAEVVSTLVQGIYNKSIRLEHVVMGLAPQLTSTEGRQRNTGMTMLSELLSVARTHRFAWNEVNTLVDFYLARMEDYECTVPCLRGLSAVARNQKLTKDQVTAVINTLFAQVRVNNLAQGERLEYLLMMEHFLETHIDACKDLGHEFVFGYVQAIDGEKDPRNLVKVFELTTKISKTLDISRFVGDLFEVTICYFPVTFNPPADDPHSITKKDIIDGLNNALAASPLFAEFGIPALFEKLESHVDDNRVAAFRTISICAPNYSRSPTGGLMPHMQRFWDVVKREMYEYGEKKVEGICLTSTRRLFAAVSQTEDSASVKAFTEKVVQECLSEFKDQSDILTLTPSSKIIAAITGASGLTCEVVSRVFVPTVVEQYSRPESYPQFKHALLEGLLNFVRAHNMLYFPSSTMKHGTHTASEVKAQPPQTPADGATAGEVAMQDAEDTDEGPVHTVLRDHLQTISGLFYESCCAEQPALRALACYGIEGLITSRQLTAKEVDQATKELSSMAMIEDDTNVQTAMVDVCATVARLVPEAMLVNAAKPILAQFEECEEEKVAYVLLVMDALATAEHLGTSMTRHATEKLLLCKAIDAPFVKWAEALDRIVASMCAQDTDGDSPLVQPRHCADAVVSDVLTLLLPHVFNLTGHTPRDSNYWNPALLHSLKNTVVTAARKSTTDLQQSLIMQMSVWEACFTDHNRDYTPYRLALYASAFVNLSGVAQPALTTQVLQEMVSLALDATATEASVLWANKILASACNKAQDRSALEAFVQRVADIITTVILNPPTESPENTPSQTPLAVRTWAWLVKGLLLRAHKSGSQMLTTLISWIGDVHAGQCAAQAFEVLVTPYDDCLCKASHAKTSALYQQRLFLMALDPLVAGYGSGKEGRDSDVVKARYLTALSYLLQYAPKQVLTEQLPPLLPMLLASLSMDSPDLLKSTLKTLVGLMNDAATVLQVHVDSLIPLILKLAHASTKMDVRMAALDCVNAMSSLPYHVLHPHKPAVLAGVRVCLGDKKRLVRRSAQVCNNTWYLI</sequence>
<dbReference type="OrthoDB" id="342900at2759"/>
<dbReference type="STRING" id="667725.A0A0L0G9M9"/>
<name>A0A0L0G9M9_9EUKA</name>
<dbReference type="InterPro" id="IPR039920">
    <property type="entry name" value="MMS19"/>
</dbReference>
<reference evidence="9 10" key="1">
    <citation type="submission" date="2011-02" db="EMBL/GenBank/DDBJ databases">
        <title>The Genome Sequence of Sphaeroforma arctica JP610.</title>
        <authorList>
            <consortium name="The Broad Institute Genome Sequencing Platform"/>
            <person name="Russ C."/>
            <person name="Cuomo C."/>
            <person name="Young S.K."/>
            <person name="Zeng Q."/>
            <person name="Gargeya S."/>
            <person name="Alvarado L."/>
            <person name="Berlin A."/>
            <person name="Chapman S.B."/>
            <person name="Chen Z."/>
            <person name="Freedman E."/>
            <person name="Gellesch M."/>
            <person name="Goldberg J."/>
            <person name="Griggs A."/>
            <person name="Gujja S."/>
            <person name="Heilman E."/>
            <person name="Heiman D."/>
            <person name="Howarth C."/>
            <person name="Mehta T."/>
            <person name="Neiman D."/>
            <person name="Pearson M."/>
            <person name="Roberts A."/>
            <person name="Saif S."/>
            <person name="Shea T."/>
            <person name="Shenoy N."/>
            <person name="Sisk P."/>
            <person name="Stolte C."/>
            <person name="Sykes S."/>
            <person name="White J."/>
            <person name="Yandava C."/>
            <person name="Burger G."/>
            <person name="Gray M.W."/>
            <person name="Holland P.W.H."/>
            <person name="King N."/>
            <person name="Lang F.B.F."/>
            <person name="Roger A.J."/>
            <person name="Ruiz-Trillo I."/>
            <person name="Haas B."/>
            <person name="Nusbaum C."/>
            <person name="Birren B."/>
        </authorList>
    </citation>
    <scope>NUCLEOTIDE SEQUENCE [LARGE SCALE GENOMIC DNA]</scope>
    <source>
        <strain evidence="9 10">JP610</strain>
    </source>
</reference>
<dbReference type="eggNOG" id="KOG1967">
    <property type="taxonomic scope" value="Eukaryota"/>
</dbReference>
<keyword evidence="5" id="KW-0234">DNA repair</keyword>
<evidence type="ECO:0000256" key="6">
    <source>
        <dbReference type="SAM" id="MobiDB-lite"/>
    </source>
</evidence>
<comment type="similarity">
    <text evidence="2 5">Belongs to the MET18/MMS19 family.</text>
</comment>
<comment type="subcellular location">
    <subcellularLocation>
        <location evidence="1 5">Nucleus</location>
    </subcellularLocation>
</comment>
<evidence type="ECO:0000256" key="5">
    <source>
        <dbReference type="RuleBase" id="RU367072"/>
    </source>
</evidence>
<dbReference type="InterPro" id="IPR016024">
    <property type="entry name" value="ARM-type_fold"/>
</dbReference>
<dbReference type="GO" id="GO:0006281">
    <property type="term" value="P:DNA repair"/>
    <property type="evidence" value="ECO:0007669"/>
    <property type="project" value="UniProtKB-UniRule"/>
</dbReference>
<evidence type="ECO:0000313" key="9">
    <source>
        <dbReference type="EMBL" id="KNC85737.1"/>
    </source>
</evidence>
<accession>A0A0L0G9M9</accession>
<dbReference type="PANTHER" id="PTHR12891">
    <property type="entry name" value="DNA REPAIR/TRANSCRIPTION PROTEIN MET18/MMS19"/>
    <property type="match status" value="1"/>
</dbReference>
<evidence type="ECO:0000256" key="4">
    <source>
        <dbReference type="ARBA" id="ARBA00023242"/>
    </source>
</evidence>
<dbReference type="Proteomes" id="UP000054560">
    <property type="component" value="Unassembled WGS sequence"/>
</dbReference>
<dbReference type="PANTHER" id="PTHR12891:SF0">
    <property type="entry name" value="MMS19 NUCLEOTIDE EXCISION REPAIR PROTEIN HOMOLOG"/>
    <property type="match status" value="1"/>
</dbReference>
<dbReference type="AlphaFoldDB" id="A0A0L0G9M9"/>
<dbReference type="Pfam" id="PF14500">
    <property type="entry name" value="MMS19_N"/>
    <property type="match status" value="1"/>
</dbReference>